<dbReference type="InterPro" id="IPR000601">
    <property type="entry name" value="PKD_dom"/>
</dbReference>
<dbReference type="RefSeq" id="WP_213944481.1">
    <property type="nucleotide sequence ID" value="NZ_JAHCMY010000002.1"/>
</dbReference>
<dbReference type="CDD" id="cd00146">
    <property type="entry name" value="PKD"/>
    <property type="match status" value="1"/>
</dbReference>
<dbReference type="InterPro" id="IPR022409">
    <property type="entry name" value="PKD/Chitinase_dom"/>
</dbReference>
<sequence length="237" mass="26144">MKKTLTSLILSAAILVACNREDDTPVIQANFDVENEFLAIDHDLQFSQIPTRAVQYNWDFGDGQTSSEQNPSGISYENPGNYSITLTTMSEGGSSSSFQKDVQVGRFHAYEITVEQFSPGTIESTDSPFEAIIQVISVNDGNQEVIFESEPQEDISEESLPFTFDVNELALGGNGLPIYDNPLIHLRNNTSQELIAASGYLYSSTVSNSYDFESNEGEFNVATGSILSVKYRLIYPD</sequence>
<dbReference type="SMART" id="SM00089">
    <property type="entry name" value="PKD"/>
    <property type="match status" value="1"/>
</dbReference>
<dbReference type="InterPro" id="IPR035986">
    <property type="entry name" value="PKD_dom_sf"/>
</dbReference>
<feature type="domain" description="PKD" evidence="1">
    <location>
        <begin position="50"/>
        <end position="104"/>
    </location>
</feature>
<evidence type="ECO:0000313" key="2">
    <source>
        <dbReference type="EMBL" id="MBS9523595.1"/>
    </source>
</evidence>
<dbReference type="PROSITE" id="PS50093">
    <property type="entry name" value="PKD"/>
    <property type="match status" value="1"/>
</dbReference>
<accession>A0AAP2G3M1</accession>
<dbReference type="Proteomes" id="UP001319104">
    <property type="component" value="Unassembled WGS sequence"/>
</dbReference>
<dbReference type="InterPro" id="IPR013783">
    <property type="entry name" value="Ig-like_fold"/>
</dbReference>
<dbReference type="EMBL" id="JAHCMY010000002">
    <property type="protein sequence ID" value="MBS9523595.1"/>
    <property type="molecule type" value="Genomic_DNA"/>
</dbReference>
<dbReference type="Pfam" id="PF18911">
    <property type="entry name" value="PKD_4"/>
    <property type="match status" value="1"/>
</dbReference>
<dbReference type="AlphaFoldDB" id="A0AAP2G3M1"/>
<evidence type="ECO:0000259" key="1">
    <source>
        <dbReference type="PROSITE" id="PS50093"/>
    </source>
</evidence>
<name>A0AAP2G3M1_9BACT</name>
<protein>
    <submittedName>
        <fullName evidence="2">PKD domain-containing protein</fullName>
    </submittedName>
</protein>
<gene>
    <name evidence="2" type="ORF">KI659_06145</name>
</gene>
<reference evidence="2 3" key="1">
    <citation type="submission" date="2021-05" db="EMBL/GenBank/DDBJ databases">
        <authorList>
            <person name="Zhang Z.D."/>
            <person name="Osman G."/>
        </authorList>
    </citation>
    <scope>NUCLEOTIDE SEQUENCE [LARGE SCALE GENOMIC DNA]</scope>
    <source>
        <strain evidence="2 3">KCTC 32217</strain>
    </source>
</reference>
<dbReference type="SUPFAM" id="SSF49299">
    <property type="entry name" value="PKD domain"/>
    <property type="match status" value="1"/>
</dbReference>
<comment type="caution">
    <text evidence="2">The sequence shown here is derived from an EMBL/GenBank/DDBJ whole genome shotgun (WGS) entry which is preliminary data.</text>
</comment>
<keyword evidence="3" id="KW-1185">Reference proteome</keyword>
<proteinExistence type="predicted"/>
<organism evidence="2 3">
    <name type="scientific">Litoribacter ruber</name>
    <dbReference type="NCBI Taxonomy" id="702568"/>
    <lineage>
        <taxon>Bacteria</taxon>
        <taxon>Pseudomonadati</taxon>
        <taxon>Bacteroidota</taxon>
        <taxon>Cytophagia</taxon>
        <taxon>Cytophagales</taxon>
        <taxon>Cyclobacteriaceae</taxon>
        <taxon>Litoribacter</taxon>
    </lineage>
</organism>
<evidence type="ECO:0000313" key="3">
    <source>
        <dbReference type="Proteomes" id="UP001319104"/>
    </source>
</evidence>
<dbReference type="PROSITE" id="PS51257">
    <property type="entry name" value="PROKAR_LIPOPROTEIN"/>
    <property type="match status" value="1"/>
</dbReference>
<dbReference type="Gene3D" id="2.60.40.10">
    <property type="entry name" value="Immunoglobulins"/>
    <property type="match status" value="1"/>
</dbReference>